<reference evidence="5 6" key="1">
    <citation type="submission" date="2016-11" db="EMBL/GenBank/DDBJ databases">
        <authorList>
            <person name="Jaros S."/>
            <person name="Januszkiewicz K."/>
            <person name="Wedrychowicz H."/>
        </authorList>
    </citation>
    <scope>NUCLEOTIDE SEQUENCE [LARGE SCALE GENOMIC DNA]</scope>
    <source>
        <strain evidence="5 6">CECT 7868</strain>
    </source>
</reference>
<dbReference type="CDD" id="cd17267">
    <property type="entry name" value="RMtype1_S_EcoAO83I-TRD1-CR1_like"/>
    <property type="match status" value="1"/>
</dbReference>
<proteinExistence type="inferred from homology"/>
<evidence type="ECO:0000259" key="4">
    <source>
        <dbReference type="Pfam" id="PF01420"/>
    </source>
</evidence>
<dbReference type="PANTHER" id="PTHR30408:SF13">
    <property type="entry name" value="TYPE I RESTRICTION ENZYME HINDI SPECIFICITY SUBUNIT"/>
    <property type="match status" value="1"/>
</dbReference>
<evidence type="ECO:0000256" key="1">
    <source>
        <dbReference type="ARBA" id="ARBA00010923"/>
    </source>
</evidence>
<evidence type="ECO:0000256" key="3">
    <source>
        <dbReference type="ARBA" id="ARBA00023125"/>
    </source>
</evidence>
<dbReference type="EMBL" id="FQXZ01000036">
    <property type="protein sequence ID" value="SHI27051.1"/>
    <property type="molecule type" value="Genomic_DNA"/>
</dbReference>
<dbReference type="SUPFAM" id="SSF116734">
    <property type="entry name" value="DNA methylase specificity domain"/>
    <property type="match status" value="2"/>
</dbReference>
<dbReference type="Pfam" id="PF01420">
    <property type="entry name" value="Methylase_S"/>
    <property type="match status" value="1"/>
</dbReference>
<dbReference type="InterPro" id="IPR044946">
    <property type="entry name" value="Restrct_endonuc_typeI_TRD_sf"/>
</dbReference>
<dbReference type="PANTHER" id="PTHR30408">
    <property type="entry name" value="TYPE-1 RESTRICTION ENZYME ECOKI SPECIFICITY PROTEIN"/>
    <property type="match status" value="1"/>
</dbReference>
<name>A0A1M5ZS70_9VIBR</name>
<dbReference type="AlphaFoldDB" id="A0A1M5ZS70"/>
<keyword evidence="6" id="KW-1185">Reference proteome</keyword>
<dbReference type="OrthoDB" id="9798929at2"/>
<dbReference type="STRING" id="1216006.VA7868_03131"/>
<gene>
    <name evidence="5" type="ORF">VA7868_03131</name>
</gene>
<dbReference type="RefSeq" id="WP_073604761.1">
    <property type="nucleotide sequence ID" value="NZ_FQXZ01000036.1"/>
</dbReference>
<evidence type="ECO:0000313" key="6">
    <source>
        <dbReference type="Proteomes" id="UP000184608"/>
    </source>
</evidence>
<sequence length="395" mass="45180">MRSHYKRIGDYVTQIKLKNTDDSISSLKGININKHFMPSVANINGTDLSKYRVVKKNQFAFNPMHVGRDEVLPISMLEDDEPIIVSPAYVVFEVKDEEELLPAYLMMWCRRSEFDRNAWFMTDNSVRGGFSWADFCDMELPVPSIEKQREIVREYNVLNDRIALNQQLTQKLEDTAQAIYKQWFVDFEFPISKEYAESIGKPELEGNPYKSSGGEMEYSEQLEGEIPLNWECGKIQDYIVINYGKSLPESKRIAGEYGVYSSAGLTGSHNTYLTDESTIIIGRKGTIGKLYYVQNPSFCIDTAYYIRESDSQFPLSFTYRILLGLNLPELNEDSAVPGLNRNTVYDLPVVKPISNVLDEYNEVSGKITTHKNNLQAEISSLSQLKRFINTKMSKA</sequence>
<dbReference type="InterPro" id="IPR000055">
    <property type="entry name" value="Restrct_endonuc_typeI_TRD"/>
</dbReference>
<dbReference type="Gene3D" id="3.90.220.20">
    <property type="entry name" value="DNA methylase specificity domains"/>
    <property type="match status" value="2"/>
</dbReference>
<organism evidence="5 6">
    <name type="scientific">Vibrio aerogenes CECT 7868</name>
    <dbReference type="NCBI Taxonomy" id="1216006"/>
    <lineage>
        <taxon>Bacteria</taxon>
        <taxon>Pseudomonadati</taxon>
        <taxon>Pseudomonadota</taxon>
        <taxon>Gammaproteobacteria</taxon>
        <taxon>Vibrionales</taxon>
        <taxon>Vibrionaceae</taxon>
        <taxon>Vibrio</taxon>
    </lineage>
</organism>
<protein>
    <submittedName>
        <fullName evidence="5">Type I restriction modification DNA specificity domain protein</fullName>
    </submittedName>
</protein>
<evidence type="ECO:0000256" key="2">
    <source>
        <dbReference type="ARBA" id="ARBA00022747"/>
    </source>
</evidence>
<dbReference type="GO" id="GO:0003677">
    <property type="term" value="F:DNA binding"/>
    <property type="evidence" value="ECO:0007669"/>
    <property type="project" value="UniProtKB-KW"/>
</dbReference>
<evidence type="ECO:0000313" key="5">
    <source>
        <dbReference type="EMBL" id="SHI27051.1"/>
    </source>
</evidence>
<feature type="domain" description="Type I restriction modification DNA specificity" evidence="4">
    <location>
        <begin position="227"/>
        <end position="332"/>
    </location>
</feature>
<keyword evidence="2" id="KW-0680">Restriction system</keyword>
<dbReference type="Proteomes" id="UP000184608">
    <property type="component" value="Unassembled WGS sequence"/>
</dbReference>
<accession>A0A1M5ZS70</accession>
<keyword evidence="3" id="KW-0238">DNA-binding</keyword>
<dbReference type="InterPro" id="IPR052021">
    <property type="entry name" value="Type-I_RS_S_subunit"/>
</dbReference>
<comment type="similarity">
    <text evidence="1">Belongs to the type-I restriction system S methylase family.</text>
</comment>
<dbReference type="GO" id="GO:0009307">
    <property type="term" value="P:DNA restriction-modification system"/>
    <property type="evidence" value="ECO:0007669"/>
    <property type="project" value="UniProtKB-KW"/>
</dbReference>